<dbReference type="HOGENOM" id="CLU_021928_3_1_1"/>
<dbReference type="GO" id="GO:0004741">
    <property type="term" value="F:[pyruvate dehydrogenase (acetyl-transferring)]-phosphatase activity"/>
    <property type="evidence" value="ECO:0007669"/>
    <property type="project" value="TreeGrafter"/>
</dbReference>
<dbReference type="AlphaFoldDB" id="A0A0D0VMM9"/>
<dbReference type="SUPFAM" id="SSF81606">
    <property type="entry name" value="PP2C-like"/>
    <property type="match status" value="1"/>
</dbReference>
<evidence type="ECO:0000313" key="3">
    <source>
        <dbReference type="EMBL" id="KIR48551.1"/>
    </source>
</evidence>
<dbReference type="InterPro" id="IPR036457">
    <property type="entry name" value="PPM-type-like_dom_sf"/>
</dbReference>
<dbReference type="OrthoDB" id="420076at2759"/>
<dbReference type="PANTHER" id="PTHR13832:SF792">
    <property type="entry name" value="GM14286P"/>
    <property type="match status" value="1"/>
</dbReference>
<feature type="domain" description="PPM-type phosphatase" evidence="2">
    <location>
        <begin position="176"/>
        <end position="584"/>
    </location>
</feature>
<evidence type="ECO:0000256" key="1">
    <source>
        <dbReference type="SAM" id="MobiDB-lite"/>
    </source>
</evidence>
<dbReference type="PANTHER" id="PTHR13832">
    <property type="entry name" value="PROTEIN PHOSPHATASE 2C"/>
    <property type="match status" value="1"/>
</dbReference>
<dbReference type="Pfam" id="PF00481">
    <property type="entry name" value="PP2C"/>
    <property type="match status" value="1"/>
</dbReference>
<evidence type="ECO:0000259" key="2">
    <source>
        <dbReference type="PROSITE" id="PS51746"/>
    </source>
</evidence>
<gene>
    <name evidence="3" type="ORF">I312_02401</name>
</gene>
<dbReference type="InterPro" id="IPR015655">
    <property type="entry name" value="PP2C"/>
</dbReference>
<dbReference type="GO" id="GO:0005739">
    <property type="term" value="C:mitochondrion"/>
    <property type="evidence" value="ECO:0007669"/>
    <property type="project" value="TreeGrafter"/>
</dbReference>
<protein>
    <submittedName>
        <fullName evidence="3">Type 2C protein Phosphatase</fullName>
    </submittedName>
</protein>
<dbReference type="EMBL" id="KN847977">
    <property type="protein sequence ID" value="KIR48551.1"/>
    <property type="molecule type" value="Genomic_DNA"/>
</dbReference>
<dbReference type="CDD" id="cd00143">
    <property type="entry name" value="PP2Cc"/>
    <property type="match status" value="1"/>
</dbReference>
<dbReference type="SMART" id="SM00332">
    <property type="entry name" value="PP2Cc"/>
    <property type="match status" value="1"/>
</dbReference>
<proteinExistence type="predicted"/>
<feature type="region of interest" description="Disordered" evidence="1">
    <location>
        <begin position="508"/>
        <end position="529"/>
    </location>
</feature>
<organism evidence="3">
    <name type="scientific">Cryptococcus bacillisporus CA1280</name>
    <dbReference type="NCBI Taxonomy" id="1296109"/>
    <lineage>
        <taxon>Eukaryota</taxon>
        <taxon>Fungi</taxon>
        <taxon>Dikarya</taxon>
        <taxon>Basidiomycota</taxon>
        <taxon>Agaricomycotina</taxon>
        <taxon>Tremellomycetes</taxon>
        <taxon>Tremellales</taxon>
        <taxon>Cryptococcaceae</taxon>
        <taxon>Cryptococcus</taxon>
        <taxon>Cryptococcus gattii species complex</taxon>
    </lineage>
</organism>
<name>A0A0D0VMM9_CRYGA</name>
<dbReference type="Gene3D" id="3.60.40.10">
    <property type="entry name" value="PPM-type phosphatase domain"/>
    <property type="match status" value="1"/>
</dbReference>
<sequence length="587" mass="63935">MLSRQPYSRLAASLGTATRSPLLQARPRPYSSSTSSSSSSVNVKTAFVSVALLTSAYLLYQYESSSGSDSFSLPGHKSTFKVNIRTGRGGLQTYEFPRKPADQVERELREHESSQTVGRKGNPVVRWDSNWVGSNEPCEDRSAADLVSRERERRLVQEAVGFWKGWYKGDAIDVSASASASALTREEEGEGEGKGDWMLFSIMDGHAGDATSSLLAKTLHPTLSMALASLQAGNPPARQNDGWGWGRWAWGWLGLGNDVWTPENVSKTIENAFVQLDDNICQTPIQLLPTLSSPSPSPSGSPTPRQRLVALAQPAAAGACAISTLVDSENNGIYVAVTGDCRAVAGWEGKDGIWRCDVLSEDQMGDNPREIERMRKEHPASERDTVIRNGRVQGGLQPTRAFGDAVYKWTNAQAAQIAEAFQAEGGKPRPGRPWNYTPPYVTARPEVTYRKLDSQTGEKLRFIVLATDGLWDRITSEESTLLVASYLAHPSHKPLPKSSLPKRFPLAALPPPSTRPYPAQDLPAPTGEAASDTWVYEGDGNAATHLIRNSLAGGDVKTRGELMSLSGKVSRWMRDDITVTVVFFGDD</sequence>
<reference evidence="3" key="1">
    <citation type="submission" date="2015-01" db="EMBL/GenBank/DDBJ databases">
        <title>The Genome Sequence of Cryptococcus gattii CA1280.</title>
        <authorList>
            <consortium name="The Broad Institute Genomics Platform"/>
            <person name="Cuomo C."/>
            <person name="Litvintseva A."/>
            <person name="Chen Y."/>
            <person name="Heitman J."/>
            <person name="Sun S."/>
            <person name="Springer D."/>
            <person name="Dromer F."/>
            <person name="Young S."/>
            <person name="Zeng Q."/>
            <person name="Gargeya S."/>
            <person name="Abouelleil A."/>
            <person name="Alvarado L."/>
            <person name="Chapman S.B."/>
            <person name="Gainer-Dewar J."/>
            <person name="Goldberg J."/>
            <person name="Griggs A."/>
            <person name="Gujja S."/>
            <person name="Hansen M."/>
            <person name="Howarth C."/>
            <person name="Imamovic A."/>
            <person name="Larimer J."/>
            <person name="Murphy C."/>
            <person name="Naylor J."/>
            <person name="Pearson M."/>
            <person name="Priest M."/>
            <person name="Roberts A."/>
            <person name="Saif S."/>
            <person name="Shea T."/>
            <person name="Sykes S."/>
            <person name="Wortman J."/>
            <person name="Nusbaum C."/>
            <person name="Birren B."/>
        </authorList>
    </citation>
    <scope>NUCLEOTIDE SEQUENCE [LARGE SCALE GENOMIC DNA]</scope>
    <source>
        <strain evidence="3">CA1280</strain>
    </source>
</reference>
<dbReference type="PROSITE" id="PS51746">
    <property type="entry name" value="PPM_2"/>
    <property type="match status" value="1"/>
</dbReference>
<accession>A0A0D0VMM9</accession>
<dbReference type="InterPro" id="IPR001932">
    <property type="entry name" value="PPM-type_phosphatase-like_dom"/>
</dbReference>